<keyword evidence="1" id="KW-0812">Transmembrane</keyword>
<dbReference type="InterPro" id="IPR000086">
    <property type="entry name" value="NUDIX_hydrolase_dom"/>
</dbReference>
<dbReference type="PANTHER" id="PTHR13030:SF8">
    <property type="entry name" value="ADP-RIBOSE PYROPHOSPHATASE, MITOCHONDRIAL"/>
    <property type="match status" value="1"/>
</dbReference>
<name>A0ABM1EAD8_PRICU</name>
<keyword evidence="1" id="KW-0472">Membrane</keyword>
<dbReference type="InterPro" id="IPR015797">
    <property type="entry name" value="NUDIX_hydrolase-like_dom_sf"/>
</dbReference>
<accession>A0ABM1EAD8</accession>
<dbReference type="Gene3D" id="3.90.79.10">
    <property type="entry name" value="Nucleoside Triphosphate Pyrophosphohydrolase"/>
    <property type="match status" value="1"/>
</dbReference>
<evidence type="ECO:0000313" key="3">
    <source>
        <dbReference type="Proteomes" id="UP000695022"/>
    </source>
</evidence>
<proteinExistence type="predicted"/>
<dbReference type="Pfam" id="PF25969">
    <property type="entry name" value="NUDT9_N"/>
    <property type="match status" value="1"/>
</dbReference>
<dbReference type="Proteomes" id="UP000695022">
    <property type="component" value="Unplaced"/>
</dbReference>
<protein>
    <submittedName>
        <fullName evidence="4">ADP-ribose pyrophosphatase, mitochondrial-like isoform X1</fullName>
    </submittedName>
</protein>
<organism evidence="3 4">
    <name type="scientific">Priapulus caudatus</name>
    <name type="common">Priapulid worm</name>
    <dbReference type="NCBI Taxonomy" id="37621"/>
    <lineage>
        <taxon>Eukaryota</taxon>
        <taxon>Metazoa</taxon>
        <taxon>Ecdysozoa</taxon>
        <taxon>Scalidophora</taxon>
        <taxon>Priapulida</taxon>
        <taxon>Priapulimorpha</taxon>
        <taxon>Priapulimorphida</taxon>
        <taxon>Priapulidae</taxon>
        <taxon>Priapulus</taxon>
    </lineage>
</organism>
<dbReference type="InterPro" id="IPR039989">
    <property type="entry name" value="NUDT9"/>
</dbReference>
<dbReference type="SUPFAM" id="SSF55811">
    <property type="entry name" value="Nudix"/>
    <property type="match status" value="1"/>
</dbReference>
<gene>
    <name evidence="4" type="primary">LOC106810357</name>
</gene>
<dbReference type="CDD" id="cd03670">
    <property type="entry name" value="NUDIX_ADPRase_Nudt9"/>
    <property type="match status" value="1"/>
</dbReference>
<reference evidence="4" key="1">
    <citation type="submission" date="2025-08" db="UniProtKB">
        <authorList>
            <consortium name="RefSeq"/>
        </authorList>
    </citation>
    <scope>IDENTIFICATION</scope>
</reference>
<dbReference type="PANTHER" id="PTHR13030">
    <property type="entry name" value="NUDIX HYDROLASE"/>
    <property type="match status" value="1"/>
</dbReference>
<evidence type="ECO:0000256" key="1">
    <source>
        <dbReference type="SAM" id="Phobius"/>
    </source>
</evidence>
<evidence type="ECO:0000313" key="4">
    <source>
        <dbReference type="RefSeq" id="XP_014669159.1"/>
    </source>
</evidence>
<feature type="transmembrane region" description="Helical" evidence="1">
    <location>
        <begin position="12"/>
        <end position="29"/>
    </location>
</feature>
<keyword evidence="3" id="KW-1185">Reference proteome</keyword>
<evidence type="ECO:0000259" key="2">
    <source>
        <dbReference type="PROSITE" id="PS51462"/>
    </source>
</evidence>
<dbReference type="RefSeq" id="XP_014669159.1">
    <property type="nucleotide sequence ID" value="XM_014813673.1"/>
</dbReference>
<feature type="domain" description="Nudix hydrolase" evidence="2">
    <location>
        <begin position="199"/>
        <end position="355"/>
    </location>
</feature>
<dbReference type="GeneID" id="106810357"/>
<keyword evidence="1" id="KW-1133">Transmembrane helix</keyword>
<dbReference type="PROSITE" id="PS51462">
    <property type="entry name" value="NUDIX"/>
    <property type="match status" value="1"/>
</dbReference>
<dbReference type="Pfam" id="PF00293">
    <property type="entry name" value="NUDIX"/>
    <property type="match status" value="1"/>
</dbReference>
<sequence>MRSSSLSRFRLHVIYHYIIFIVTGLYWQPAHVVSACDICKSQVSERAGGTRYMGGIVSQGVHNTCKTAKGVIESATVMRKLHKNCRVGQYPHSHASRFSVPDDKVGWDVSFPEYSPAEYTAESVLARPSWADPDISDGGFHPAWNALDKACNVNRRSHFSEYTIVNDRPRNPVGRTGIVGRGCLGKWGPNHAADPIVTRWKRGAGGEIQVDKDTNSPILQFVSVQRGDTLEWAIPGGMVDPGELISTTLIREFGEEALNTLELNQSEAQGVKEAMEKLFAGGVEVYRGYVDDPRNTDNSWMETVAVNFHDESGNSLGKFALHAGDDAIGVRWTDISRTLCLFASHADFVEKVAGNHCAHW</sequence>